<feature type="domain" description="CCHC-type" evidence="3">
    <location>
        <begin position="218"/>
        <end position="231"/>
    </location>
</feature>
<sequence length="703" mass="79386">MARGKKRKGSKSPQNGVSNFDAKKNKNHNLQKNVSRSASLMSLPSSNGSVKSSNKPMVNEEQSIGVRIKPIFVQGNLVTVRNIISNIVLKIKPTLKCAGKAVQINCSNSADKNTIITKLRSQQIQFHTFTEIVEKKQIIVLKGFYSDSIENIKDILNQAGLTVSSIRAIVKNDDSAIYAIQFAQSISLKSLNHNHRVIDSVVVRWEPLDRSKKRPTQCYRCQQFGHASVNCGYQVRCVKCLESHEPGACKRTSREGTAKCVNCDGDHAANYKGCQAFKKYQEKLEANAKPKKKGTSSRFSAQTRINAIRDQVSDDDFPQLNMSDNPRPTLFNNSSSRPSYSVVTKKDNPLFAKFEEAFAIWNAHSIGNKICELTSFIDNHHLDIVLVSETWTNDNSKIHISNFAQYRINRDHGGVLILIRSNISHKFHSSISLSYAEAISICVCSFTSSVIYCSPSATRKQTLDFFVKVSSLPGPHLIGGDFNAKHTAWNNVNSDNKGKDIFKLFSSKSFSFHAPDDFTHISYHGTQSCLDFGISRHIYGISQFKVVNELSSDHLPILFDIACADSTNSNDFNFCFSKINWKKVFRIVSNECTKISYSLIENKDIDLCVRKIELLVKAVIDSSVPKIKKRCSNYVYSAEISFLISQRNNFRNKYKRSLLPHYRSCYYQLNRLIKKLTSQHKLSLFREKISEINRKDGSFIPNL</sequence>
<dbReference type="Pfam" id="PF14529">
    <property type="entry name" value="Exo_endo_phos_2"/>
    <property type="match status" value="1"/>
</dbReference>
<dbReference type="Gene3D" id="3.60.10.10">
    <property type="entry name" value="Endonuclease/exonuclease/phosphatase"/>
    <property type="match status" value="1"/>
</dbReference>
<dbReference type="InterPro" id="IPR005135">
    <property type="entry name" value="Endo/exonuclease/phosphatase"/>
</dbReference>
<dbReference type="InterPro" id="IPR036691">
    <property type="entry name" value="Endo/exonu/phosph_ase_sf"/>
</dbReference>
<dbReference type="GO" id="GO:0003824">
    <property type="term" value="F:catalytic activity"/>
    <property type="evidence" value="ECO:0007669"/>
    <property type="project" value="InterPro"/>
</dbReference>
<dbReference type="PROSITE" id="PS50158">
    <property type="entry name" value="ZF_CCHC"/>
    <property type="match status" value="1"/>
</dbReference>
<keyword evidence="1" id="KW-0862">Zinc</keyword>
<evidence type="ECO:0000256" key="2">
    <source>
        <dbReference type="SAM" id="MobiDB-lite"/>
    </source>
</evidence>
<proteinExistence type="predicted"/>
<feature type="region of interest" description="Disordered" evidence="2">
    <location>
        <begin position="1"/>
        <end position="58"/>
    </location>
</feature>
<evidence type="ECO:0000259" key="3">
    <source>
        <dbReference type="PROSITE" id="PS50158"/>
    </source>
</evidence>
<dbReference type="GO" id="GO:0003676">
    <property type="term" value="F:nucleic acid binding"/>
    <property type="evidence" value="ECO:0007669"/>
    <property type="project" value="InterPro"/>
</dbReference>
<gene>
    <name evidence="4" type="ORF">PVAND_003630</name>
</gene>
<keyword evidence="1" id="KW-0479">Metal-binding</keyword>
<feature type="compositionally biased region" description="Basic residues" evidence="2">
    <location>
        <begin position="1"/>
        <end position="10"/>
    </location>
</feature>
<dbReference type="PANTHER" id="PTHR33273">
    <property type="entry name" value="DOMAIN-CONTAINING PROTEIN, PUTATIVE-RELATED"/>
    <property type="match status" value="1"/>
</dbReference>
<dbReference type="EMBL" id="JADBJN010000003">
    <property type="protein sequence ID" value="KAG5673598.1"/>
    <property type="molecule type" value="Genomic_DNA"/>
</dbReference>
<dbReference type="GO" id="GO:0008270">
    <property type="term" value="F:zinc ion binding"/>
    <property type="evidence" value="ECO:0007669"/>
    <property type="project" value="UniProtKB-KW"/>
</dbReference>
<evidence type="ECO:0000313" key="4">
    <source>
        <dbReference type="EMBL" id="KAG5673598.1"/>
    </source>
</evidence>
<dbReference type="OrthoDB" id="7762714at2759"/>
<name>A0A9J6BWG6_POLVA</name>
<dbReference type="InterPro" id="IPR001878">
    <property type="entry name" value="Znf_CCHC"/>
</dbReference>
<keyword evidence="1" id="KW-0863">Zinc-finger</keyword>
<accession>A0A9J6BWG6</accession>
<evidence type="ECO:0000313" key="5">
    <source>
        <dbReference type="Proteomes" id="UP001107558"/>
    </source>
</evidence>
<dbReference type="Proteomes" id="UP001107558">
    <property type="component" value="Chromosome 3"/>
</dbReference>
<protein>
    <recommendedName>
        <fullName evidence="3">CCHC-type domain-containing protein</fullName>
    </recommendedName>
</protein>
<dbReference type="PANTHER" id="PTHR33273:SF2">
    <property type="entry name" value="ENDONUCLEASE_EXONUCLEASE_PHOSPHATASE DOMAIN-CONTAINING PROTEIN"/>
    <property type="match status" value="1"/>
</dbReference>
<dbReference type="AlphaFoldDB" id="A0A9J6BWG6"/>
<comment type="caution">
    <text evidence="4">The sequence shown here is derived from an EMBL/GenBank/DDBJ whole genome shotgun (WGS) entry which is preliminary data.</text>
</comment>
<organism evidence="4 5">
    <name type="scientific">Polypedilum vanderplanki</name>
    <name type="common">Sleeping chironomid midge</name>
    <dbReference type="NCBI Taxonomy" id="319348"/>
    <lineage>
        <taxon>Eukaryota</taxon>
        <taxon>Metazoa</taxon>
        <taxon>Ecdysozoa</taxon>
        <taxon>Arthropoda</taxon>
        <taxon>Hexapoda</taxon>
        <taxon>Insecta</taxon>
        <taxon>Pterygota</taxon>
        <taxon>Neoptera</taxon>
        <taxon>Endopterygota</taxon>
        <taxon>Diptera</taxon>
        <taxon>Nematocera</taxon>
        <taxon>Chironomoidea</taxon>
        <taxon>Chironomidae</taxon>
        <taxon>Chironominae</taxon>
        <taxon>Polypedilum</taxon>
        <taxon>Polypedilum</taxon>
    </lineage>
</organism>
<evidence type="ECO:0000256" key="1">
    <source>
        <dbReference type="PROSITE-ProRule" id="PRU00047"/>
    </source>
</evidence>
<dbReference type="SUPFAM" id="SSF56219">
    <property type="entry name" value="DNase I-like"/>
    <property type="match status" value="1"/>
</dbReference>
<reference evidence="4" key="1">
    <citation type="submission" date="2021-03" db="EMBL/GenBank/DDBJ databases">
        <title>Chromosome level genome of the anhydrobiotic midge Polypedilum vanderplanki.</title>
        <authorList>
            <person name="Yoshida Y."/>
            <person name="Kikawada T."/>
            <person name="Gusev O."/>
        </authorList>
    </citation>
    <scope>NUCLEOTIDE SEQUENCE</scope>
    <source>
        <strain evidence="4">NIAS01</strain>
        <tissue evidence="4">Whole body or cell culture</tissue>
    </source>
</reference>
<feature type="compositionally biased region" description="Low complexity" evidence="2">
    <location>
        <begin position="35"/>
        <end position="49"/>
    </location>
</feature>
<keyword evidence="5" id="KW-1185">Reference proteome</keyword>